<dbReference type="RefSeq" id="WP_041134866.1">
    <property type="nucleotide sequence ID" value="NZ_CP010408.1"/>
</dbReference>
<dbReference type="AlphaFoldDB" id="A0A0B5IIV0"/>
<accession>A0A0B5IIV0</accession>
<dbReference type="KEGG" id="svt:SVTN_40120"/>
<sequence>MTATRTLRAAPHAAAGPKGHGGASPGPATASCEPARLVEHIGAAVRAGDDSAIRRLLHQLAGVADTDLLLLLHHRLNEDLHR</sequence>
<geneLocation type="plasmid" evidence="2 3">
    <name>pSVL1</name>
</geneLocation>
<evidence type="ECO:0000313" key="2">
    <source>
        <dbReference type="EMBL" id="AJF70397.1"/>
    </source>
</evidence>
<protein>
    <submittedName>
        <fullName evidence="2">Uncharacterized protein</fullName>
    </submittedName>
</protein>
<dbReference type="Proteomes" id="UP000031774">
    <property type="component" value="Plasmid pSVL1"/>
</dbReference>
<proteinExistence type="predicted"/>
<feature type="region of interest" description="Disordered" evidence="1">
    <location>
        <begin position="1"/>
        <end position="31"/>
    </location>
</feature>
<dbReference type="EMBL" id="CP010408">
    <property type="protein sequence ID" value="AJF70397.1"/>
    <property type="molecule type" value="Genomic_DNA"/>
</dbReference>
<keyword evidence="2" id="KW-0614">Plasmid</keyword>
<name>A0A0B5IIV0_9ACTN</name>
<dbReference type="PROSITE" id="PS51257">
    <property type="entry name" value="PROKAR_LIPOPROTEIN"/>
    <property type="match status" value="1"/>
</dbReference>
<keyword evidence="3" id="KW-1185">Reference proteome</keyword>
<organism evidence="2 3">
    <name type="scientific">Streptomyces vietnamensis</name>
    <dbReference type="NCBI Taxonomy" id="362257"/>
    <lineage>
        <taxon>Bacteria</taxon>
        <taxon>Bacillati</taxon>
        <taxon>Actinomycetota</taxon>
        <taxon>Actinomycetes</taxon>
        <taxon>Kitasatosporales</taxon>
        <taxon>Streptomycetaceae</taxon>
        <taxon>Streptomyces</taxon>
    </lineage>
</organism>
<gene>
    <name evidence="2" type="ORF">SVTN_40120</name>
</gene>
<evidence type="ECO:0000313" key="3">
    <source>
        <dbReference type="Proteomes" id="UP000031774"/>
    </source>
</evidence>
<reference evidence="2 3" key="1">
    <citation type="submission" date="2014-12" db="EMBL/GenBank/DDBJ databases">
        <title>Complete genome sequence of Streptomyces vietnamensis strain GIMV4.0001, a genetic manipulable producer of the benzoisochromanequinone antibiotic granaticin.</title>
        <authorList>
            <person name="Deng M.R."/>
            <person name="Guo J."/>
            <person name="Ma L.Y."/>
            <person name="Feng G.D."/>
            <person name="Mo C.Y."/>
            <person name="Zhu H.H."/>
        </authorList>
    </citation>
    <scope>NUCLEOTIDE SEQUENCE [LARGE SCALE GENOMIC DNA]</scope>
    <source>
        <strain evidence="3">GIMV4.0001</strain>
        <plasmid evidence="2 3">pSVL1</plasmid>
    </source>
</reference>
<evidence type="ECO:0000256" key="1">
    <source>
        <dbReference type="SAM" id="MobiDB-lite"/>
    </source>
</evidence>
<dbReference type="HOGENOM" id="CLU_2556994_0_0_11"/>